<feature type="transmembrane region" description="Helical" evidence="1">
    <location>
        <begin position="34"/>
        <end position="55"/>
    </location>
</feature>
<keyword evidence="1" id="KW-0472">Membrane</keyword>
<accession>A0A556QQ83</accession>
<sequence>MSLTPPPLPEMPGLTPIPKLPKHGFFPPEIIKAVAFYIISLCILAGVIVCILAIWDFANRDTLWRFASSFLVVAAGSVLFAYVNGMFGDKRGL</sequence>
<dbReference type="OrthoDB" id="9938218at2"/>
<evidence type="ECO:0000313" key="2">
    <source>
        <dbReference type="EMBL" id="TSJ78791.1"/>
    </source>
</evidence>
<reference evidence="2 3" key="1">
    <citation type="submission" date="2019-07" db="EMBL/GenBank/DDBJ databases">
        <title>Description of 53C-WASEF.</title>
        <authorList>
            <person name="Pitt A."/>
            <person name="Hahn M.W."/>
        </authorList>
    </citation>
    <scope>NUCLEOTIDE SEQUENCE [LARGE SCALE GENOMIC DNA]</scope>
    <source>
        <strain evidence="2 3">53C-WASEF</strain>
    </source>
</reference>
<name>A0A556QQ83_9BACT</name>
<dbReference type="Proteomes" id="UP000315648">
    <property type="component" value="Unassembled WGS sequence"/>
</dbReference>
<protein>
    <submittedName>
        <fullName evidence="2">Uncharacterized protein</fullName>
    </submittedName>
</protein>
<gene>
    <name evidence="2" type="ORF">FPL22_05640</name>
</gene>
<dbReference type="EMBL" id="VMBG01000001">
    <property type="protein sequence ID" value="TSJ78791.1"/>
    <property type="molecule type" value="Genomic_DNA"/>
</dbReference>
<evidence type="ECO:0000256" key="1">
    <source>
        <dbReference type="SAM" id="Phobius"/>
    </source>
</evidence>
<keyword evidence="1" id="KW-1133">Transmembrane helix</keyword>
<keyword evidence="3" id="KW-1185">Reference proteome</keyword>
<proteinExistence type="predicted"/>
<comment type="caution">
    <text evidence="2">The sequence shown here is derived from an EMBL/GenBank/DDBJ whole genome shotgun (WGS) entry which is preliminary data.</text>
</comment>
<organism evidence="2 3">
    <name type="scientific">Rariglobus hedericola</name>
    <dbReference type="NCBI Taxonomy" id="2597822"/>
    <lineage>
        <taxon>Bacteria</taxon>
        <taxon>Pseudomonadati</taxon>
        <taxon>Verrucomicrobiota</taxon>
        <taxon>Opitutia</taxon>
        <taxon>Opitutales</taxon>
        <taxon>Opitutaceae</taxon>
        <taxon>Rariglobus</taxon>
    </lineage>
</organism>
<dbReference type="RefSeq" id="WP_144229132.1">
    <property type="nucleotide sequence ID" value="NZ_CBCRVV010000002.1"/>
</dbReference>
<keyword evidence="1" id="KW-0812">Transmembrane</keyword>
<feature type="transmembrane region" description="Helical" evidence="1">
    <location>
        <begin position="62"/>
        <end position="83"/>
    </location>
</feature>
<evidence type="ECO:0000313" key="3">
    <source>
        <dbReference type="Proteomes" id="UP000315648"/>
    </source>
</evidence>
<dbReference type="AlphaFoldDB" id="A0A556QQ83"/>